<keyword evidence="2" id="KW-1185">Reference proteome</keyword>
<name>A0AAI8QFU8_9BRAD</name>
<reference evidence="1 2" key="1">
    <citation type="journal article" date="2012" name="Microbes Environ.">
        <title>Complete genome sequence of Bradyrhizobium sp. S23321: insights into symbiosis evolution in soil oligotrophs.</title>
        <authorList>
            <person name="Okubo T."/>
            <person name="Tsukui T."/>
            <person name="Maita H."/>
            <person name="Okamoto S."/>
            <person name="Oshima K."/>
            <person name="Fujisawa T."/>
            <person name="Saito A."/>
            <person name="Futamata H."/>
            <person name="Hattori R."/>
            <person name="Shimomura Y."/>
            <person name="Haruta S."/>
            <person name="Morimoto S."/>
            <person name="Wang Y."/>
            <person name="Sakai Y."/>
            <person name="Hattori M."/>
            <person name="Aizawa S."/>
            <person name="Nagashima K.V.P."/>
            <person name="Masuda S."/>
            <person name="Hattori T."/>
            <person name="Yamashita A."/>
            <person name="Bao Z."/>
            <person name="Hayatsu M."/>
            <person name="Kajiya-Kanegae H."/>
            <person name="Yoshinaga I."/>
            <person name="Sakamoto K."/>
            <person name="Toyota K."/>
            <person name="Nakao M."/>
            <person name="Kohara M."/>
            <person name="Anda M."/>
            <person name="Niwa R."/>
            <person name="Jung-Hwan P."/>
            <person name="Sameshima-Saito R."/>
            <person name="Tokuda S."/>
            <person name="Yamamoto S."/>
            <person name="Yamamoto S."/>
            <person name="Yokoyama T."/>
            <person name="Akutsu T."/>
            <person name="Nakamura Y."/>
            <person name="Nakahira-Yanaka Y."/>
            <person name="Takada Hoshino Y."/>
            <person name="Hirakawa H."/>
            <person name="Mitsui H."/>
            <person name="Terasawa K."/>
            <person name="Itakura M."/>
            <person name="Sato S."/>
            <person name="Ikeda-Ohtsubo W."/>
            <person name="Sakakura N."/>
            <person name="Kaminuma E."/>
            <person name="Minamisawa K."/>
        </authorList>
    </citation>
    <scope>NUCLEOTIDE SEQUENCE [LARGE SCALE GENOMIC DNA]</scope>
    <source>
        <strain evidence="1 2">S23321</strain>
    </source>
</reference>
<accession>A0AAI8QFU8</accession>
<dbReference type="AlphaFoldDB" id="A0AAI8QFU8"/>
<sequence length="74" mass="7969">MMGEVSTLFRLPPPLRGPRRAKLALEVGERGSHELKSLPGLPLSLALPRKGGGNIAEQVAMSRILAKRARTIPC</sequence>
<gene>
    <name evidence="1" type="ORF">S23_67700</name>
</gene>
<dbReference type="KEGG" id="brs:S23_67700"/>
<dbReference type="Proteomes" id="UP000007886">
    <property type="component" value="Chromosome"/>
</dbReference>
<proteinExistence type="predicted"/>
<evidence type="ECO:0000313" key="2">
    <source>
        <dbReference type="Proteomes" id="UP000007886"/>
    </source>
</evidence>
<evidence type="ECO:0000313" key="1">
    <source>
        <dbReference type="EMBL" id="BAL79946.1"/>
    </source>
</evidence>
<protein>
    <submittedName>
        <fullName evidence="1">Uncharacterized protein</fullName>
    </submittedName>
</protein>
<dbReference type="EMBL" id="AP012279">
    <property type="protein sequence ID" value="BAL79946.1"/>
    <property type="molecule type" value="Genomic_DNA"/>
</dbReference>
<organism evidence="1 2">
    <name type="scientific">Bradyrhizobium cosmicum</name>
    <dbReference type="NCBI Taxonomy" id="1404864"/>
    <lineage>
        <taxon>Bacteria</taxon>
        <taxon>Pseudomonadati</taxon>
        <taxon>Pseudomonadota</taxon>
        <taxon>Alphaproteobacteria</taxon>
        <taxon>Hyphomicrobiales</taxon>
        <taxon>Nitrobacteraceae</taxon>
        <taxon>Bradyrhizobium</taxon>
    </lineage>
</organism>